<dbReference type="Proteomes" id="UP000198775">
    <property type="component" value="Unassembled WGS sequence"/>
</dbReference>
<dbReference type="PANTHER" id="PTHR13356">
    <property type="entry name" value="OB FOLD NUCLEIC ACID BINDING PROTEIN-RELATED"/>
    <property type="match status" value="1"/>
</dbReference>
<evidence type="ECO:0000256" key="1">
    <source>
        <dbReference type="ARBA" id="ARBA00023125"/>
    </source>
</evidence>
<dbReference type="Gene3D" id="2.40.50.140">
    <property type="entry name" value="Nucleic acid-binding proteins"/>
    <property type="match status" value="1"/>
</dbReference>
<dbReference type="EMBL" id="FOCX01000009">
    <property type="protein sequence ID" value="SEO18303.1"/>
    <property type="molecule type" value="Genomic_DNA"/>
</dbReference>
<dbReference type="PANTHER" id="PTHR13356:SF8">
    <property type="entry name" value="REPLICATION PROTEIN A"/>
    <property type="match status" value="1"/>
</dbReference>
<dbReference type="GO" id="GO:0003677">
    <property type="term" value="F:DNA binding"/>
    <property type="evidence" value="ECO:0007669"/>
    <property type="project" value="UniProtKB-KW"/>
</dbReference>
<protein>
    <submittedName>
        <fullName evidence="3">Replication factor A1</fullName>
    </submittedName>
</protein>
<reference evidence="4" key="1">
    <citation type="submission" date="2016-10" db="EMBL/GenBank/DDBJ databases">
        <authorList>
            <person name="Varghese N."/>
            <person name="Submissions S."/>
        </authorList>
    </citation>
    <scope>NUCLEOTIDE SEQUENCE [LARGE SCALE GENOMIC DNA]</scope>
    <source>
        <strain evidence="4">IBRC-M 10043</strain>
    </source>
</reference>
<keyword evidence="1" id="KW-0238">DNA-binding</keyword>
<sequence>MSEVTIDDVREQFSDNDQDALTDEAIQDKIDEFNGFKLPADEVIRGVVGALEDKFGIEQDDSAPSPSAGSESDGSSSDEVEIDTIAEINTGEWRDVENGEWHDIEGVVLQLWDANSDAIAQTGLIGDESGVIKFSTWAKAADSVPELEKGEVYEIQNVAADYYEPADRFSVKLNSYTEVTHQPDTNIDVDDTTVQSGIVTRVQEGLIKRCPREDCSHKVRNGRCNEHGEVNGEFELRLKAILSLNGDEAVELLFNDEQTAELIGLSLDEAIEMASDAFDIGAVEDYAKDQVVGRYLEVETSSLGDYELVESWMSIESVDASAVAETRERLSA</sequence>
<dbReference type="InterPro" id="IPR012340">
    <property type="entry name" value="NA-bd_OB-fold"/>
</dbReference>
<evidence type="ECO:0000313" key="3">
    <source>
        <dbReference type="EMBL" id="SEO18303.1"/>
    </source>
</evidence>
<dbReference type="GO" id="GO:0000724">
    <property type="term" value="P:double-strand break repair via homologous recombination"/>
    <property type="evidence" value="ECO:0007669"/>
    <property type="project" value="TreeGrafter"/>
</dbReference>
<evidence type="ECO:0000256" key="2">
    <source>
        <dbReference type="SAM" id="MobiDB-lite"/>
    </source>
</evidence>
<dbReference type="RefSeq" id="WP_092660016.1">
    <property type="nucleotide sequence ID" value="NZ_FOCX01000009.1"/>
</dbReference>
<gene>
    <name evidence="3" type="ORF">SAMN05216388_100945</name>
</gene>
<feature type="compositionally biased region" description="Low complexity" evidence="2">
    <location>
        <begin position="62"/>
        <end position="75"/>
    </location>
</feature>
<accession>A0A1H8MLY4</accession>
<dbReference type="AlphaFoldDB" id="A0A1H8MLY4"/>
<proteinExistence type="predicted"/>
<feature type="region of interest" description="Disordered" evidence="2">
    <location>
        <begin position="1"/>
        <end position="20"/>
    </location>
</feature>
<feature type="region of interest" description="Disordered" evidence="2">
    <location>
        <begin position="55"/>
        <end position="80"/>
    </location>
</feature>
<dbReference type="InterPro" id="IPR051231">
    <property type="entry name" value="SOSS-B"/>
</dbReference>
<evidence type="ECO:0000313" key="4">
    <source>
        <dbReference type="Proteomes" id="UP000198775"/>
    </source>
</evidence>
<dbReference type="GO" id="GO:0010212">
    <property type="term" value="P:response to ionizing radiation"/>
    <property type="evidence" value="ECO:0007669"/>
    <property type="project" value="TreeGrafter"/>
</dbReference>
<name>A0A1H8MLY4_9EURY</name>
<organism evidence="3 4">
    <name type="scientific">Halorientalis persicus</name>
    <dbReference type="NCBI Taxonomy" id="1367881"/>
    <lineage>
        <taxon>Archaea</taxon>
        <taxon>Methanobacteriati</taxon>
        <taxon>Methanobacteriota</taxon>
        <taxon>Stenosarchaea group</taxon>
        <taxon>Halobacteria</taxon>
        <taxon>Halobacteriales</taxon>
        <taxon>Haloarculaceae</taxon>
        <taxon>Halorientalis</taxon>
    </lineage>
</organism>
<keyword evidence="4" id="KW-1185">Reference proteome</keyword>
<dbReference type="OrthoDB" id="335252at2157"/>
<dbReference type="CDD" id="cd04491">
    <property type="entry name" value="SoSSB_OBF"/>
    <property type="match status" value="1"/>
</dbReference>
<dbReference type="SUPFAM" id="SSF50249">
    <property type="entry name" value="Nucleic acid-binding proteins"/>
    <property type="match status" value="2"/>
</dbReference>